<dbReference type="OrthoDB" id="5331891at2759"/>
<dbReference type="PANTHER" id="PTHR35186:SF4">
    <property type="entry name" value="PRION-INHIBITION AND PROPAGATION HELO DOMAIN-CONTAINING PROTEIN"/>
    <property type="match status" value="1"/>
</dbReference>
<evidence type="ECO:0000256" key="1">
    <source>
        <dbReference type="SAM" id="MobiDB-lite"/>
    </source>
</evidence>
<reference evidence="3" key="1">
    <citation type="journal article" date="2020" name="Stud. Mycol.">
        <title>101 Dothideomycetes genomes: a test case for predicting lifestyles and emergence of pathogens.</title>
        <authorList>
            <person name="Haridas S."/>
            <person name="Albert R."/>
            <person name="Binder M."/>
            <person name="Bloem J."/>
            <person name="Labutti K."/>
            <person name="Salamov A."/>
            <person name="Andreopoulos B."/>
            <person name="Baker S."/>
            <person name="Barry K."/>
            <person name="Bills G."/>
            <person name="Bluhm B."/>
            <person name="Cannon C."/>
            <person name="Castanera R."/>
            <person name="Culley D."/>
            <person name="Daum C."/>
            <person name="Ezra D."/>
            <person name="Gonzalez J."/>
            <person name="Henrissat B."/>
            <person name="Kuo A."/>
            <person name="Liang C."/>
            <person name="Lipzen A."/>
            <person name="Lutzoni F."/>
            <person name="Magnuson J."/>
            <person name="Mondo S."/>
            <person name="Nolan M."/>
            <person name="Ohm R."/>
            <person name="Pangilinan J."/>
            <person name="Park H.-J."/>
            <person name="Ramirez L."/>
            <person name="Alfaro M."/>
            <person name="Sun H."/>
            <person name="Tritt A."/>
            <person name="Yoshinaga Y."/>
            <person name="Zwiers L.-H."/>
            <person name="Turgeon B."/>
            <person name="Goodwin S."/>
            <person name="Spatafora J."/>
            <person name="Crous P."/>
            <person name="Grigoriev I."/>
        </authorList>
    </citation>
    <scope>NUCLEOTIDE SEQUENCE</scope>
    <source>
        <strain evidence="3">HMLAC05119</strain>
    </source>
</reference>
<feature type="domain" description="DUF7580" evidence="2">
    <location>
        <begin position="427"/>
        <end position="605"/>
    </location>
</feature>
<dbReference type="Proteomes" id="UP000800096">
    <property type="component" value="Unassembled WGS sequence"/>
</dbReference>
<keyword evidence="4" id="KW-1185">Reference proteome</keyword>
<evidence type="ECO:0000313" key="4">
    <source>
        <dbReference type="Proteomes" id="UP000800096"/>
    </source>
</evidence>
<gene>
    <name evidence="3" type="ORF">BDU57DRAFT_589639</name>
</gene>
<dbReference type="Pfam" id="PF24476">
    <property type="entry name" value="DUF7580"/>
    <property type="match status" value="1"/>
</dbReference>
<protein>
    <recommendedName>
        <fullName evidence="2">DUF7580 domain-containing protein</fullName>
    </recommendedName>
</protein>
<accession>A0A6A5QBM9</accession>
<sequence>MSGIEIAGLVFGVIPLVVEILKHYSTTKSRLTTFARHAEVENEIQLGFHVAAANFNNSCRLLLQAVVTYPAEVSDMMEHPTDKRWQEQGNDIEKRLRSLMEGDYDLCQNIITRIRDILRETHENLAKLEGGLKNTKHLDHDLTRKIWHAFNTSRKENEYVRQLDLLNKWNKALGRLRKQRCKIQKRRSVSSACIIRKAAPRSYQQIRIASQHLGDSLHDSWSCTNTSHSGHQAKLSLDAHSGLNDVQLDIVVACRPKMNDTIARLTESWSRLPTVPIWLQIRSITSVPITTAPTATLPTLVDSLQSGYRGIIESSPKNEKSKKRVRFNNPEGDGKQPRRFEANNAATNQAQSFVMLNLKTTTSFCCHLSQVRSSTLACQDGCVGYLEVKAIPTTRLIFYDASKLAAKERHPSSPAQESTPIHSLIDRLQILQQITLAQKLAEAVLQYHSTPWLPQTWTLQDIAYFKDTTQPKNKGILDALQSLHLSNQFLDHGSLDTKASEKKSLDLKHTYGVRNLTLAKLGVALLEICTQKDMTVPSLGHTPYEIIEARKLIDEEDSSIMTLGNRYLEIVRKCIYCDFSCDDDLGGDALQSAVYTEVVCALQEMRRRWEKFFGI</sequence>
<evidence type="ECO:0000313" key="3">
    <source>
        <dbReference type="EMBL" id="KAF1912799.1"/>
    </source>
</evidence>
<dbReference type="EMBL" id="ML979139">
    <property type="protein sequence ID" value="KAF1912799.1"/>
    <property type="molecule type" value="Genomic_DNA"/>
</dbReference>
<feature type="region of interest" description="Disordered" evidence="1">
    <location>
        <begin position="312"/>
        <end position="339"/>
    </location>
</feature>
<name>A0A6A5QBM9_AMPQU</name>
<dbReference type="InterPro" id="IPR056002">
    <property type="entry name" value="DUF7580"/>
</dbReference>
<organism evidence="3 4">
    <name type="scientific">Ampelomyces quisqualis</name>
    <name type="common">Powdery mildew agent</name>
    <dbReference type="NCBI Taxonomy" id="50730"/>
    <lineage>
        <taxon>Eukaryota</taxon>
        <taxon>Fungi</taxon>
        <taxon>Dikarya</taxon>
        <taxon>Ascomycota</taxon>
        <taxon>Pezizomycotina</taxon>
        <taxon>Dothideomycetes</taxon>
        <taxon>Pleosporomycetidae</taxon>
        <taxon>Pleosporales</taxon>
        <taxon>Pleosporineae</taxon>
        <taxon>Phaeosphaeriaceae</taxon>
        <taxon>Ampelomyces</taxon>
    </lineage>
</organism>
<dbReference type="AlphaFoldDB" id="A0A6A5QBM9"/>
<evidence type="ECO:0000259" key="2">
    <source>
        <dbReference type="Pfam" id="PF24476"/>
    </source>
</evidence>
<dbReference type="PANTHER" id="PTHR35186">
    <property type="entry name" value="ANK_REP_REGION DOMAIN-CONTAINING PROTEIN"/>
    <property type="match status" value="1"/>
</dbReference>
<proteinExistence type="predicted"/>